<proteinExistence type="predicted"/>
<evidence type="ECO:0000313" key="3">
    <source>
        <dbReference type="Proteomes" id="UP000287651"/>
    </source>
</evidence>
<dbReference type="EMBL" id="AMZH03005093">
    <property type="protein sequence ID" value="RRT67285.1"/>
    <property type="molecule type" value="Genomic_DNA"/>
</dbReference>
<accession>A0A426ZTS9</accession>
<dbReference type="AlphaFoldDB" id="A0A426ZTS9"/>
<comment type="caution">
    <text evidence="2">The sequence shown here is derived from an EMBL/GenBank/DDBJ whole genome shotgun (WGS) entry which is preliminary data.</text>
</comment>
<sequence>MQTTERFWLYAPAMASSTLSQLTAKITTQAPTPRAPPTWRWLARRERRAAHDAVGRGVVHRRRFPLCGIVERRRPLEHEVFGGSGEADDPGDDSATKPAPVASTRLNIEDISEAVRSRTPERRGRALSSREQERAK</sequence>
<dbReference type="Proteomes" id="UP000287651">
    <property type="component" value="Unassembled WGS sequence"/>
</dbReference>
<organism evidence="2 3">
    <name type="scientific">Ensete ventricosum</name>
    <name type="common">Abyssinian banana</name>
    <name type="synonym">Musa ensete</name>
    <dbReference type="NCBI Taxonomy" id="4639"/>
    <lineage>
        <taxon>Eukaryota</taxon>
        <taxon>Viridiplantae</taxon>
        <taxon>Streptophyta</taxon>
        <taxon>Embryophyta</taxon>
        <taxon>Tracheophyta</taxon>
        <taxon>Spermatophyta</taxon>
        <taxon>Magnoliopsida</taxon>
        <taxon>Liliopsida</taxon>
        <taxon>Zingiberales</taxon>
        <taxon>Musaceae</taxon>
        <taxon>Ensete</taxon>
    </lineage>
</organism>
<feature type="compositionally biased region" description="Basic and acidic residues" evidence="1">
    <location>
        <begin position="113"/>
        <end position="136"/>
    </location>
</feature>
<name>A0A426ZTS9_ENSVE</name>
<protein>
    <submittedName>
        <fullName evidence="2">Uncharacterized protein</fullName>
    </submittedName>
</protein>
<reference evidence="2 3" key="1">
    <citation type="journal article" date="2014" name="Agronomy (Basel)">
        <title>A Draft Genome Sequence for Ensete ventricosum, the Drought-Tolerant Tree Against Hunger.</title>
        <authorList>
            <person name="Harrison J."/>
            <person name="Moore K.A."/>
            <person name="Paszkiewicz K."/>
            <person name="Jones T."/>
            <person name="Grant M."/>
            <person name="Ambacheew D."/>
            <person name="Muzemil S."/>
            <person name="Studholme D.J."/>
        </authorList>
    </citation>
    <scope>NUCLEOTIDE SEQUENCE [LARGE SCALE GENOMIC DNA]</scope>
</reference>
<feature type="region of interest" description="Disordered" evidence="1">
    <location>
        <begin position="75"/>
        <end position="136"/>
    </location>
</feature>
<evidence type="ECO:0000313" key="2">
    <source>
        <dbReference type="EMBL" id="RRT67285.1"/>
    </source>
</evidence>
<gene>
    <name evidence="2" type="ORF">B296_00024703</name>
</gene>
<evidence type="ECO:0000256" key="1">
    <source>
        <dbReference type="SAM" id="MobiDB-lite"/>
    </source>
</evidence>